<accession>A0A158SWK3</accession>
<evidence type="ECO:0000313" key="3">
    <source>
        <dbReference type="Proteomes" id="UP000050700"/>
    </source>
</evidence>
<gene>
    <name evidence="2" type="ORF">NTHI1209_00851</name>
</gene>
<organism evidence="2 3">
    <name type="scientific">Haemophilus influenzae</name>
    <dbReference type="NCBI Taxonomy" id="727"/>
    <lineage>
        <taxon>Bacteria</taxon>
        <taxon>Pseudomonadati</taxon>
        <taxon>Pseudomonadota</taxon>
        <taxon>Gammaproteobacteria</taxon>
        <taxon>Pasteurellales</taxon>
        <taxon>Pasteurellaceae</taxon>
        <taxon>Haemophilus</taxon>
    </lineage>
</organism>
<keyword evidence="1" id="KW-0175">Coiled coil</keyword>
<dbReference type="Proteomes" id="UP000050700">
    <property type="component" value="Unassembled WGS sequence"/>
</dbReference>
<evidence type="ECO:0000313" key="2">
    <source>
        <dbReference type="EMBL" id="KIS35247.1"/>
    </source>
</evidence>
<sequence length="168" mass="18856">MSDGAISVKLAPDYEMGEVQQQLNDYDTSDDIISNDGFFPDMSLSQFRNQYRADGTITTQRLQDALIEGMASVNAELSTFKTQSKRGSLEQITAPSINGESVLIYRYKRAVSCLALANLYERYASYDSTNDGEKKMAQLKDSIDELRRDARFAISDILGRKRVDAELI</sequence>
<protein>
    <submittedName>
        <fullName evidence="2">Phage head completion protein (GPL)</fullName>
    </submittedName>
</protein>
<dbReference type="PATRIC" id="fig|727.582.peg.779"/>
<name>A0A158SWK3_HAEIF</name>
<evidence type="ECO:0000256" key="1">
    <source>
        <dbReference type="SAM" id="Coils"/>
    </source>
</evidence>
<dbReference type="RefSeq" id="WP_006995358.1">
    <property type="nucleotide sequence ID" value="NZ_AP018777.1"/>
</dbReference>
<proteinExistence type="predicted"/>
<dbReference type="EMBL" id="JMQP01000002">
    <property type="protein sequence ID" value="KIS35247.1"/>
    <property type="molecule type" value="Genomic_DNA"/>
</dbReference>
<dbReference type="AlphaFoldDB" id="A0A158SWK3"/>
<dbReference type="InterPro" id="IPR009225">
    <property type="entry name" value="Phage_head_completion_GpL"/>
</dbReference>
<comment type="caution">
    <text evidence="2">The sequence shown here is derived from an EMBL/GenBank/DDBJ whole genome shotgun (WGS) entry which is preliminary data.</text>
</comment>
<feature type="coiled-coil region" evidence="1">
    <location>
        <begin position="129"/>
        <end position="156"/>
    </location>
</feature>
<dbReference type="Pfam" id="PF05926">
    <property type="entry name" value="Phage_GPL"/>
    <property type="match status" value="1"/>
</dbReference>
<reference evidence="2 3" key="1">
    <citation type="submission" date="2014-05" db="EMBL/GenBank/DDBJ databases">
        <title>Methylome analysis of the phasevarions of Haemophilus influenzae.</title>
        <authorList>
            <person name="Atack J.M."/>
            <person name="Fox K.L."/>
            <person name="Power P.M."/>
            <person name="Clark T."/>
            <person name="Jurcisek J."/>
            <person name="Korlach J."/>
            <person name="Bakaletz L.O."/>
            <person name="Jennings M.P."/>
        </authorList>
    </citation>
    <scope>NUCLEOTIDE SEQUENCE [LARGE SCALE GENOMIC DNA]</scope>
    <source>
        <strain evidence="2 3">1209</strain>
    </source>
</reference>